<name>A0A0G4GYI0_VITBC</name>
<evidence type="ECO:0000313" key="3">
    <source>
        <dbReference type="Proteomes" id="UP000041254"/>
    </source>
</evidence>
<gene>
    <name evidence="2" type="ORF">Vbra_19121</name>
</gene>
<dbReference type="Proteomes" id="UP000041254">
    <property type="component" value="Unassembled WGS sequence"/>
</dbReference>
<sequence length="179" mass="19600">MSGTARLYHIVNPNHPQLRLWEGLSKQPQVYKLTHSSSPPSQPLPSFPSTVAAPAAQRPPTVGSVGPLVLPHAARKDERFILTPAVADALNHERGRESRPAAGPPEGDVSPPCAADDGGVREKERDEERDGDVGGVGEAVSGDGDGGYECRWQPQRAYRSRKYNRASYKSRRRWAAMRR</sequence>
<dbReference type="EMBL" id="CDMY01000878">
    <property type="protein sequence ID" value="CEM36180.1"/>
    <property type="molecule type" value="Genomic_DNA"/>
</dbReference>
<dbReference type="InParanoid" id="A0A0G4GYI0"/>
<proteinExistence type="predicted"/>
<keyword evidence="3" id="KW-1185">Reference proteome</keyword>
<dbReference type="VEuPathDB" id="CryptoDB:Vbra_19121"/>
<feature type="region of interest" description="Disordered" evidence="1">
    <location>
        <begin position="91"/>
        <end position="153"/>
    </location>
</feature>
<feature type="compositionally biased region" description="Gly residues" evidence="1">
    <location>
        <begin position="133"/>
        <end position="147"/>
    </location>
</feature>
<dbReference type="AlphaFoldDB" id="A0A0G4GYI0"/>
<reference evidence="2 3" key="1">
    <citation type="submission" date="2014-11" db="EMBL/GenBank/DDBJ databases">
        <authorList>
            <person name="Zhu J."/>
            <person name="Qi W."/>
            <person name="Song R."/>
        </authorList>
    </citation>
    <scope>NUCLEOTIDE SEQUENCE [LARGE SCALE GENOMIC DNA]</scope>
</reference>
<feature type="compositionally biased region" description="Basic and acidic residues" evidence="1">
    <location>
        <begin position="118"/>
        <end position="132"/>
    </location>
</feature>
<feature type="region of interest" description="Disordered" evidence="1">
    <location>
        <begin position="31"/>
        <end position="68"/>
    </location>
</feature>
<organism evidence="2 3">
    <name type="scientific">Vitrella brassicaformis (strain CCMP3155)</name>
    <dbReference type="NCBI Taxonomy" id="1169540"/>
    <lineage>
        <taxon>Eukaryota</taxon>
        <taxon>Sar</taxon>
        <taxon>Alveolata</taxon>
        <taxon>Colpodellida</taxon>
        <taxon>Vitrellaceae</taxon>
        <taxon>Vitrella</taxon>
    </lineage>
</organism>
<evidence type="ECO:0000313" key="2">
    <source>
        <dbReference type="EMBL" id="CEM36180.1"/>
    </source>
</evidence>
<evidence type="ECO:0000256" key="1">
    <source>
        <dbReference type="SAM" id="MobiDB-lite"/>
    </source>
</evidence>
<accession>A0A0G4GYI0</accession>
<protein>
    <submittedName>
        <fullName evidence="2">Uncharacterized protein</fullName>
    </submittedName>
</protein>